<dbReference type="HOGENOM" id="CLU_1657938_0_0_3"/>
<dbReference type="STRING" id="56107.Cylst_2575"/>
<protein>
    <submittedName>
        <fullName evidence="1">Uncharacterized protein</fullName>
    </submittedName>
</protein>
<keyword evidence="2" id="KW-1185">Reference proteome</keyword>
<evidence type="ECO:0000313" key="2">
    <source>
        <dbReference type="Proteomes" id="UP000010475"/>
    </source>
</evidence>
<proteinExistence type="predicted"/>
<organism evidence="1 2">
    <name type="scientific">Cylindrospermum stagnale PCC 7417</name>
    <dbReference type="NCBI Taxonomy" id="56107"/>
    <lineage>
        <taxon>Bacteria</taxon>
        <taxon>Bacillati</taxon>
        <taxon>Cyanobacteriota</taxon>
        <taxon>Cyanophyceae</taxon>
        <taxon>Nostocales</taxon>
        <taxon>Nostocaceae</taxon>
        <taxon>Cylindrospermum</taxon>
    </lineage>
</organism>
<evidence type="ECO:0000313" key="1">
    <source>
        <dbReference type="EMBL" id="AFZ24781.1"/>
    </source>
</evidence>
<dbReference type="AlphaFoldDB" id="K9WY99"/>
<sequence>MPSIPLGTQSILSVPFRANLSLKGQFNLAVLVGLANLKITCRTVAQLNPGLQIQVIEKRFLPSGDITQSATLLTLSKLGYVGFSPQYTNTLESFLAAFIAYLSTTISNKPESKINCERVSVYIDGNILAYVFELRFKKSLLITDYELPQVSETFNPMDY</sequence>
<dbReference type="Proteomes" id="UP000010475">
    <property type="component" value="Chromosome"/>
</dbReference>
<dbReference type="EMBL" id="CP003642">
    <property type="protein sequence ID" value="AFZ24781.1"/>
    <property type="molecule type" value="Genomic_DNA"/>
</dbReference>
<gene>
    <name evidence="1" type="ORF">Cylst_2575</name>
</gene>
<reference evidence="1 2" key="1">
    <citation type="submission" date="2012-06" db="EMBL/GenBank/DDBJ databases">
        <title>Finished chromosome of genome of Cylindrospermum stagnale PCC 7417.</title>
        <authorList>
            <consortium name="US DOE Joint Genome Institute"/>
            <person name="Gugger M."/>
            <person name="Coursin T."/>
            <person name="Rippka R."/>
            <person name="Tandeau De Marsac N."/>
            <person name="Huntemann M."/>
            <person name="Wei C.-L."/>
            <person name="Han J."/>
            <person name="Detter J.C."/>
            <person name="Han C."/>
            <person name="Tapia R."/>
            <person name="Chen A."/>
            <person name="Kyrpides N."/>
            <person name="Mavromatis K."/>
            <person name="Markowitz V."/>
            <person name="Szeto E."/>
            <person name="Ivanova N."/>
            <person name="Pagani I."/>
            <person name="Pati A."/>
            <person name="Goodwin L."/>
            <person name="Nordberg H.P."/>
            <person name="Cantor M.N."/>
            <person name="Hua S.X."/>
            <person name="Woyke T."/>
            <person name="Kerfeld C.A."/>
        </authorList>
    </citation>
    <scope>NUCLEOTIDE SEQUENCE [LARGE SCALE GENOMIC DNA]</scope>
    <source>
        <strain evidence="1 2">PCC 7417</strain>
    </source>
</reference>
<dbReference type="KEGG" id="csg:Cylst_2575"/>
<dbReference type="RefSeq" id="WP_015208035.1">
    <property type="nucleotide sequence ID" value="NC_019757.1"/>
</dbReference>
<name>K9WY99_9NOST</name>
<accession>K9WY99</accession>